<dbReference type="PIRSF" id="PIRSF001227">
    <property type="entry name" value="Pen_acylase"/>
    <property type="match status" value="1"/>
</dbReference>
<keyword evidence="5" id="KW-0106">Calcium</keyword>
<evidence type="ECO:0000256" key="3">
    <source>
        <dbReference type="ARBA" id="ARBA00023145"/>
    </source>
</evidence>
<keyword evidence="2" id="KW-0378">Hydrolase</keyword>
<accession>A0A291QZK2</accession>
<dbReference type="PANTHER" id="PTHR34218">
    <property type="entry name" value="PEPTIDASE S45 PENICILLIN AMIDASE"/>
    <property type="match status" value="1"/>
</dbReference>
<feature type="binding site" evidence="5">
    <location>
        <position position="350"/>
    </location>
    <ligand>
        <name>Ca(2+)</name>
        <dbReference type="ChEBI" id="CHEBI:29108"/>
    </ligand>
</feature>
<gene>
    <name evidence="6" type="ORF">COR50_20220</name>
</gene>
<comment type="similarity">
    <text evidence="1">Belongs to the peptidase S45 family.</text>
</comment>
<dbReference type="AlphaFoldDB" id="A0A291QZK2"/>
<keyword evidence="5" id="KW-0479">Metal-binding</keyword>
<evidence type="ECO:0000256" key="5">
    <source>
        <dbReference type="PIRSR" id="PIRSR001227-2"/>
    </source>
</evidence>
<dbReference type="Pfam" id="PF01804">
    <property type="entry name" value="Penicil_amidase"/>
    <property type="match status" value="1"/>
</dbReference>
<reference evidence="6 7" key="1">
    <citation type="submission" date="2017-10" db="EMBL/GenBank/DDBJ databases">
        <title>Paenichitinophaga pekingensis gen. nov., sp. nov., isolated from activated sludge.</title>
        <authorList>
            <person name="Jin D."/>
            <person name="Kong X."/>
            <person name="Deng Y."/>
            <person name="Bai Z."/>
        </authorList>
    </citation>
    <scope>NUCLEOTIDE SEQUENCE [LARGE SCALE GENOMIC DNA]</scope>
    <source>
        <strain evidence="6 7">13</strain>
    </source>
</reference>
<dbReference type="InterPro" id="IPR029055">
    <property type="entry name" value="Ntn_hydrolases_N"/>
</dbReference>
<sequence>MRIIPAILSAAATLAIVYALNTRWGSIPAMGAFFSPQHGFWKSAEDVDLDLNGDVSLPHLDDVVNVWYDERRVPHISAKNERDAFYVQGYLHAKDRLWQMELQAFASAGRLSEILGKSMLDYDRFKRREGMIYAAENALKASEADPTCKRIMDAYTEGVNDYIATLKSVDLPLEYKLLGYKPEAWNNLKTCLLLKYMSLDLAGSAYDIENTNALKLFGWDDFHKMYPSFTDSLDPIIPVGTQFPVPTAKAVAPPDSVILKDALLMAFKEEHPDPDNGSNNWAVSGSKTKSGVPILCNDPHLGLNLPALWYEVQISAGDLNVYGVSIPGAPGVIIGFNKNMGWAVTNGMEDVKDYYRMQFKEGTNTYLYNGSYREADLRVEAIKVKGQPTYYDTIAYTVFGPVTYDKNFPVKNAQQGPIAMRWKAHDASKELLTFYRLNHAKDYDDYLEALKVYSCPAQNFIYAGRDGDIGIWHNGQYPLRWKDQGQFIMPGTDSTYAWQGYIPREELPHIKNPGRGFVSSANQHPTDATYPYNFIADYDLYRGMRINRELRKMDQITPQDMMALQNDNTNLFAQTAIPLFKKNIDSSHFNMQQKTYWDQMSQWDCISDADSHAATIFYLMWDYFENNIWGDDLDHKNVALRMPQSKTTLLWLLADSSMKYVDDRRTETVETLPMMVQRAFDSTLNRVIPLDSARRLAWGRFRGTDIRHMTRALPAFSRMHLNTGGGQHIVNATKQTHGPSWRMVVQMSNPVEAYGIYPGGQSGNPGSKYYDNAVNDWVDGRYYSLRFIDPGAKTQPDMKFKTNFIPANQPQ</sequence>
<dbReference type="GO" id="GO:0016811">
    <property type="term" value="F:hydrolase activity, acting on carbon-nitrogen (but not peptide) bonds, in linear amides"/>
    <property type="evidence" value="ECO:0007669"/>
    <property type="project" value="InterPro"/>
</dbReference>
<dbReference type="OrthoDB" id="9759796at2"/>
<feature type="binding site" evidence="5">
    <location>
        <position position="353"/>
    </location>
    <ligand>
        <name>Ca(2+)</name>
        <dbReference type="ChEBI" id="CHEBI:29108"/>
    </ligand>
</feature>
<dbReference type="InterPro" id="IPR043146">
    <property type="entry name" value="Penicillin_amidase_N_B-knob"/>
</dbReference>
<keyword evidence="7" id="KW-1185">Reference proteome</keyword>
<evidence type="ECO:0000256" key="1">
    <source>
        <dbReference type="ARBA" id="ARBA00006586"/>
    </source>
</evidence>
<keyword evidence="3" id="KW-0865">Zymogen</keyword>
<dbReference type="InterPro" id="IPR014395">
    <property type="entry name" value="Pen/GL7ACA/AHL_acylase"/>
</dbReference>
<dbReference type="RefSeq" id="WP_098195680.1">
    <property type="nucleotide sequence ID" value="NZ_CP023777.1"/>
</dbReference>
<dbReference type="GO" id="GO:0017000">
    <property type="term" value="P:antibiotic biosynthetic process"/>
    <property type="evidence" value="ECO:0007669"/>
    <property type="project" value="InterPro"/>
</dbReference>
<dbReference type="CDD" id="cd03747">
    <property type="entry name" value="Ntn_PGA_like"/>
    <property type="match status" value="1"/>
</dbReference>
<organism evidence="6 7">
    <name type="scientific">Chitinophaga caeni</name>
    <dbReference type="NCBI Taxonomy" id="2029983"/>
    <lineage>
        <taxon>Bacteria</taxon>
        <taxon>Pseudomonadati</taxon>
        <taxon>Bacteroidota</taxon>
        <taxon>Chitinophagia</taxon>
        <taxon>Chitinophagales</taxon>
        <taxon>Chitinophagaceae</taxon>
        <taxon>Chitinophaga</taxon>
    </lineage>
</organism>
<dbReference type="InterPro" id="IPR002692">
    <property type="entry name" value="S45"/>
</dbReference>
<evidence type="ECO:0000256" key="2">
    <source>
        <dbReference type="ARBA" id="ARBA00022801"/>
    </source>
</evidence>
<dbReference type="PANTHER" id="PTHR34218:SF4">
    <property type="entry name" value="ACYL-HOMOSERINE LACTONE ACYLASE QUIP"/>
    <property type="match status" value="1"/>
</dbReference>
<name>A0A291QZK2_9BACT</name>
<dbReference type="EMBL" id="CP023777">
    <property type="protein sequence ID" value="ATL49312.1"/>
    <property type="molecule type" value="Genomic_DNA"/>
</dbReference>
<dbReference type="InterPro" id="IPR043147">
    <property type="entry name" value="Penicillin_amidase_A-knob"/>
</dbReference>
<feature type="active site" description="Nucleophile" evidence="4">
    <location>
        <position position="278"/>
    </location>
</feature>
<protein>
    <submittedName>
        <fullName evidence="6">Penicillin acylase family protein</fullName>
    </submittedName>
</protein>
<evidence type="ECO:0000313" key="7">
    <source>
        <dbReference type="Proteomes" id="UP000220133"/>
    </source>
</evidence>
<dbReference type="Gene3D" id="3.60.20.10">
    <property type="entry name" value="Glutamine Phosphoribosylpyrophosphate, subunit 1, domain 1"/>
    <property type="match status" value="1"/>
</dbReference>
<comment type="cofactor">
    <cofactor evidence="5">
        <name>Ca(2+)</name>
        <dbReference type="ChEBI" id="CHEBI:29108"/>
    </cofactor>
    <text evidence="5">Binds 1 Ca(2+) ion per dimer.</text>
</comment>
<dbReference type="SUPFAM" id="SSF56235">
    <property type="entry name" value="N-terminal nucleophile aminohydrolases (Ntn hydrolases)"/>
    <property type="match status" value="1"/>
</dbReference>
<evidence type="ECO:0000313" key="6">
    <source>
        <dbReference type="EMBL" id="ATL49312.1"/>
    </source>
</evidence>
<dbReference type="Gene3D" id="1.10.1400.10">
    <property type="match status" value="1"/>
</dbReference>
<dbReference type="Proteomes" id="UP000220133">
    <property type="component" value="Chromosome"/>
</dbReference>
<proteinExistence type="inferred from homology"/>
<dbReference type="GO" id="GO:0046872">
    <property type="term" value="F:metal ion binding"/>
    <property type="evidence" value="ECO:0007669"/>
    <property type="project" value="UniProtKB-KW"/>
</dbReference>
<dbReference type="Gene3D" id="2.30.120.10">
    <property type="match status" value="1"/>
</dbReference>
<dbReference type="KEGG" id="cbae:COR50_20220"/>
<dbReference type="Gene3D" id="1.10.439.10">
    <property type="entry name" value="Penicillin Amidohydrolase, domain 1"/>
    <property type="match status" value="1"/>
</dbReference>
<dbReference type="InterPro" id="IPR023343">
    <property type="entry name" value="Penicillin_amidase_dom1"/>
</dbReference>
<evidence type="ECO:0000256" key="4">
    <source>
        <dbReference type="PIRSR" id="PIRSR001227-1"/>
    </source>
</evidence>